<name>A0ABW8N2C4_9MICC</name>
<protein>
    <submittedName>
        <fullName evidence="1">Uncharacterized protein</fullName>
    </submittedName>
</protein>
<gene>
    <name evidence="1" type="ORF">ABIA52_000024</name>
</gene>
<proteinExistence type="predicted"/>
<comment type="caution">
    <text evidence="1">The sequence shown here is derived from an EMBL/GenBank/DDBJ whole genome shotgun (WGS) entry which is preliminary data.</text>
</comment>
<evidence type="ECO:0000313" key="1">
    <source>
        <dbReference type="EMBL" id="MFK4637135.1"/>
    </source>
</evidence>
<dbReference type="RefSeq" id="WP_404593128.1">
    <property type="nucleotide sequence ID" value="NZ_JBIYEW010000001.1"/>
</dbReference>
<reference evidence="1 2" key="1">
    <citation type="submission" date="2024-10" db="EMBL/GenBank/DDBJ databases">
        <title>Novel secondary metabolite-producing bacteria for plant disease control.</title>
        <authorList>
            <person name="Chevrette M."/>
        </authorList>
    </citation>
    <scope>NUCLEOTIDE SEQUENCE [LARGE SCALE GENOMIC DNA]</scope>
    <source>
        <strain evidence="1 2">J30 TE3557</strain>
    </source>
</reference>
<dbReference type="EMBL" id="JBIYEW010000001">
    <property type="protein sequence ID" value="MFK4637135.1"/>
    <property type="molecule type" value="Genomic_DNA"/>
</dbReference>
<organism evidence="1 2">
    <name type="scientific">Paenarthrobacter histidinolovorans</name>
    <dbReference type="NCBI Taxonomy" id="43664"/>
    <lineage>
        <taxon>Bacteria</taxon>
        <taxon>Bacillati</taxon>
        <taxon>Actinomycetota</taxon>
        <taxon>Actinomycetes</taxon>
        <taxon>Micrococcales</taxon>
        <taxon>Micrococcaceae</taxon>
        <taxon>Paenarthrobacter</taxon>
    </lineage>
</organism>
<sequence>MARKSIPEPAAADWTVRDEALWATAEIAALSSSGRLHERWPASVPFALRWGDNEKPLAHGPFQLLSFTAPGDGSYSYNDSSLIAFGRGAAPLMIGHAVGRAIGNSARRRQAEALAQPRWMQIDAGTLTVSTHGFYMHNPTAIFSWDWRGIDSLSLAGPGAVHLLGRSEGGPVNWILHSDWAELLFFLWASTLAPSHPQLVGRTWLPGDWLTKAFIRAQESPGYPGPADFQQITRAIGAGI</sequence>
<keyword evidence="2" id="KW-1185">Reference proteome</keyword>
<dbReference type="Proteomes" id="UP001620520">
    <property type="component" value="Unassembled WGS sequence"/>
</dbReference>
<accession>A0ABW8N2C4</accession>
<evidence type="ECO:0000313" key="2">
    <source>
        <dbReference type="Proteomes" id="UP001620520"/>
    </source>
</evidence>